<dbReference type="EMBL" id="CP042243">
    <property type="protein sequence ID" value="QEK13674.1"/>
    <property type="molecule type" value="Genomic_DNA"/>
</dbReference>
<name>A0A5C0SJR6_CRATE</name>
<reference evidence="2 3" key="1">
    <citation type="submission" date="2019-07" db="EMBL/GenBank/DDBJ databases">
        <title>Complete genome of Crassaminicella thermophila SY095.</title>
        <authorList>
            <person name="Li X."/>
        </authorList>
    </citation>
    <scope>NUCLEOTIDE SEQUENCE [LARGE SCALE GENOMIC DNA]</scope>
    <source>
        <strain evidence="2 3">SY095</strain>
    </source>
</reference>
<dbReference type="Gene3D" id="3.60.70.12">
    <property type="entry name" value="L-amino peptidase D-ALA esterase/amidase"/>
    <property type="match status" value="1"/>
</dbReference>
<proteinExistence type="inferred from homology"/>
<evidence type="ECO:0000313" key="3">
    <source>
        <dbReference type="Proteomes" id="UP000324646"/>
    </source>
</evidence>
<dbReference type="GO" id="GO:0004177">
    <property type="term" value="F:aminopeptidase activity"/>
    <property type="evidence" value="ECO:0007669"/>
    <property type="project" value="TreeGrafter"/>
</dbReference>
<protein>
    <submittedName>
        <fullName evidence="2">P1 family peptidase</fullName>
    </submittedName>
</protein>
<evidence type="ECO:0000313" key="2">
    <source>
        <dbReference type="EMBL" id="QEK13674.1"/>
    </source>
</evidence>
<dbReference type="CDD" id="cd02253">
    <property type="entry name" value="DmpA"/>
    <property type="match status" value="1"/>
</dbReference>
<gene>
    <name evidence="2" type="ORF">FQB35_12260</name>
</gene>
<dbReference type="OrthoDB" id="9770388at2"/>
<comment type="similarity">
    <text evidence="1">Belongs to the peptidase S58 family.</text>
</comment>
<evidence type="ECO:0000256" key="1">
    <source>
        <dbReference type="ARBA" id="ARBA00007068"/>
    </source>
</evidence>
<organism evidence="2 3">
    <name type="scientific">Crassaminicella thermophila</name>
    <dbReference type="NCBI Taxonomy" id="2599308"/>
    <lineage>
        <taxon>Bacteria</taxon>
        <taxon>Bacillati</taxon>
        <taxon>Bacillota</taxon>
        <taxon>Clostridia</taxon>
        <taxon>Eubacteriales</taxon>
        <taxon>Clostridiaceae</taxon>
        <taxon>Crassaminicella</taxon>
    </lineage>
</organism>
<dbReference type="Pfam" id="PF03576">
    <property type="entry name" value="Peptidase_S58"/>
    <property type="match status" value="1"/>
</dbReference>
<sequence>MKTGKRNSITDVEGIKVGHVTLDKDNIKTGVTAVLPHAGNLFKEKVFAAAHVINGFGKTTGLVQIEELGTIETPIILTNTLSVGIASDALIAYMLDKNDDIGLTTGTVNPVVCECNDGYLNDIRGRHIKKEHVLKALENADVEFEEGSVGAGTGMSCYKLKGGIGTASRIITLDGNEYTVGAFVLTNMGQKRDLIIDSRFVGRIIEKIDETKDLEEDKGSIIIILASDIPMTHRQLKRISKRSVVGLSRTGSYIGNGSGEIVISFTTANRFSHYKKEDIFEMKMIHENNMDLVFRAVAECTEEAILNSLITANTTIGRDGNIRKSLKEYMHILLEKKISAIL</sequence>
<dbReference type="PANTHER" id="PTHR36512">
    <property type="entry name" value="D-AMINOPEPTIDASE"/>
    <property type="match status" value="1"/>
</dbReference>
<dbReference type="PANTHER" id="PTHR36512:SF3">
    <property type="entry name" value="BLR5678 PROTEIN"/>
    <property type="match status" value="1"/>
</dbReference>
<keyword evidence="3" id="KW-1185">Reference proteome</keyword>
<dbReference type="KEGG" id="crs:FQB35_12260"/>
<accession>A0A5C0SJR6</accession>
<dbReference type="AlphaFoldDB" id="A0A5C0SJR6"/>
<dbReference type="Proteomes" id="UP000324646">
    <property type="component" value="Chromosome"/>
</dbReference>
<dbReference type="SUPFAM" id="SSF56266">
    <property type="entry name" value="DmpA/ArgJ-like"/>
    <property type="match status" value="1"/>
</dbReference>
<dbReference type="InterPro" id="IPR016117">
    <property type="entry name" value="ArgJ-like_dom_sf"/>
</dbReference>
<dbReference type="InterPro" id="IPR005321">
    <property type="entry name" value="Peptidase_S58_DmpA"/>
</dbReference>